<accession>A0ABD3VG03</accession>
<dbReference type="EMBL" id="JBJQND010000012">
    <property type="protein sequence ID" value="KAL3860519.1"/>
    <property type="molecule type" value="Genomic_DNA"/>
</dbReference>
<dbReference type="AlphaFoldDB" id="A0ABD3VG03"/>
<feature type="compositionally biased region" description="Basic and acidic residues" evidence="1">
    <location>
        <begin position="632"/>
        <end position="644"/>
    </location>
</feature>
<dbReference type="Proteomes" id="UP001634394">
    <property type="component" value="Unassembled WGS sequence"/>
</dbReference>
<feature type="domain" description="SEA" evidence="3">
    <location>
        <begin position="260"/>
        <end position="373"/>
    </location>
</feature>
<gene>
    <name evidence="4" type="ORF">ACJMK2_010637</name>
</gene>
<feature type="region of interest" description="Disordered" evidence="1">
    <location>
        <begin position="609"/>
        <end position="669"/>
    </location>
</feature>
<comment type="caution">
    <text evidence="4">The sequence shown here is derived from an EMBL/GenBank/DDBJ whole genome shotgun (WGS) entry which is preliminary data.</text>
</comment>
<evidence type="ECO:0000313" key="4">
    <source>
        <dbReference type="EMBL" id="KAL3860519.1"/>
    </source>
</evidence>
<keyword evidence="2" id="KW-0472">Membrane</keyword>
<proteinExistence type="predicted"/>
<reference evidence="4 5" key="1">
    <citation type="submission" date="2024-11" db="EMBL/GenBank/DDBJ databases">
        <title>Chromosome-level genome assembly of the freshwater bivalve Anodonta woodiana.</title>
        <authorList>
            <person name="Chen X."/>
        </authorList>
    </citation>
    <scope>NUCLEOTIDE SEQUENCE [LARGE SCALE GENOMIC DNA]</scope>
    <source>
        <strain evidence="4">MN2024</strain>
        <tissue evidence="4">Gills</tissue>
    </source>
</reference>
<feature type="transmembrane region" description="Helical" evidence="2">
    <location>
        <begin position="464"/>
        <end position="491"/>
    </location>
</feature>
<protein>
    <recommendedName>
        <fullName evidence="3">SEA domain-containing protein</fullName>
    </recommendedName>
</protein>
<evidence type="ECO:0000313" key="5">
    <source>
        <dbReference type="Proteomes" id="UP001634394"/>
    </source>
</evidence>
<feature type="region of interest" description="Disordered" evidence="1">
    <location>
        <begin position="220"/>
        <end position="245"/>
    </location>
</feature>
<evidence type="ECO:0000259" key="3">
    <source>
        <dbReference type="PROSITE" id="PS50024"/>
    </source>
</evidence>
<keyword evidence="2" id="KW-1133">Transmembrane helix</keyword>
<evidence type="ECO:0000256" key="1">
    <source>
        <dbReference type="SAM" id="MobiDB-lite"/>
    </source>
</evidence>
<name>A0ABD3VG03_SINWO</name>
<organism evidence="4 5">
    <name type="scientific">Sinanodonta woodiana</name>
    <name type="common">Chinese pond mussel</name>
    <name type="synonym">Anodonta woodiana</name>
    <dbReference type="NCBI Taxonomy" id="1069815"/>
    <lineage>
        <taxon>Eukaryota</taxon>
        <taxon>Metazoa</taxon>
        <taxon>Spiralia</taxon>
        <taxon>Lophotrochozoa</taxon>
        <taxon>Mollusca</taxon>
        <taxon>Bivalvia</taxon>
        <taxon>Autobranchia</taxon>
        <taxon>Heteroconchia</taxon>
        <taxon>Palaeoheterodonta</taxon>
        <taxon>Unionida</taxon>
        <taxon>Unionoidea</taxon>
        <taxon>Unionidae</taxon>
        <taxon>Unioninae</taxon>
        <taxon>Sinanodonta</taxon>
    </lineage>
</organism>
<keyword evidence="2" id="KW-0812">Transmembrane</keyword>
<keyword evidence="5" id="KW-1185">Reference proteome</keyword>
<dbReference type="PROSITE" id="PS50024">
    <property type="entry name" value="SEA"/>
    <property type="match status" value="1"/>
</dbReference>
<evidence type="ECO:0000256" key="2">
    <source>
        <dbReference type="SAM" id="Phobius"/>
    </source>
</evidence>
<sequence>MSYFSLMAETPVIKDFTTFSIDSSLLSISNAETTLICTQTLEMSLELLTYTKHTATSPASTDTTLQPTLDTETTLSTLATLTCNKETLRSSILSHFSNNISTSESHDASTAFIETETTSASQNTESSEDTRTVFEFIARTVWDNTLLPISSMPNKETDILSKEETRFTTEPETVPLVYMASIIIPTKSSTATTVTTPVSLIITETMLSFLSEASISSTTISAKDTPSTTEQTTTAHTTTLRTTQSTLTTMKPDHYKVGRGEVNVTLNINVVVVANYTNQLEDRTSGLFLSYQLHFTIALRELYSTLDGFKGVNVTGFSTGNIIVDHGVILSGASADNKTLDTIEEIIDKNITQGKLAGFSVNKNATLAEVAKHTEKFRSEINNLCLLIQHPCSNGYYCNPDKDSVVCRSLCGLSAWNMCTIHGQCQPATYENTTECRCFQDDDYLYHGRYCEVKMEKLKSDTKYTIAIIAGVSCGSLVILFVLVTIVVCILRRRKPPEITSEQLAIPMWIKAMENNIALSRLERPNNGYKHNENSMENAYDEIPADQAQYVIPHVSLHGNGHQDSGYTDLVDEGYMDVDYIGEYEIPKRSSYIHATFDTDRKEWSAFASGPDQNEPDENSHCRGANTISKKPPADASRRERSFEDISGYDITRSGGVPKCYRPDERRHF</sequence>
<dbReference type="InterPro" id="IPR000082">
    <property type="entry name" value="SEA_dom"/>
</dbReference>